<feature type="compositionally biased region" description="Low complexity" evidence="1">
    <location>
        <begin position="284"/>
        <end position="299"/>
    </location>
</feature>
<feature type="region of interest" description="Disordered" evidence="1">
    <location>
        <begin position="408"/>
        <end position="438"/>
    </location>
</feature>
<name>A0A6P8XND8_DROAB</name>
<reference evidence="3" key="1">
    <citation type="submission" date="2025-08" db="UniProtKB">
        <authorList>
            <consortium name="RefSeq"/>
        </authorList>
    </citation>
    <scope>IDENTIFICATION</scope>
    <source>
        <strain evidence="3">15112-1751.03</strain>
        <tissue evidence="3">Whole Adult</tissue>
    </source>
</reference>
<accession>A0A6P8XND8</accession>
<dbReference type="GeneID" id="117577089"/>
<feature type="region of interest" description="Disordered" evidence="1">
    <location>
        <begin position="265"/>
        <end position="305"/>
    </location>
</feature>
<feature type="compositionally biased region" description="Basic residues" evidence="1">
    <location>
        <begin position="45"/>
        <end position="63"/>
    </location>
</feature>
<evidence type="ECO:0000313" key="3">
    <source>
        <dbReference type="RefSeq" id="XP_034118080.1"/>
    </source>
</evidence>
<organism evidence="2 3">
    <name type="scientific">Drosophila albomicans</name>
    <name type="common">Fruit fly</name>
    <dbReference type="NCBI Taxonomy" id="7291"/>
    <lineage>
        <taxon>Eukaryota</taxon>
        <taxon>Metazoa</taxon>
        <taxon>Ecdysozoa</taxon>
        <taxon>Arthropoda</taxon>
        <taxon>Hexapoda</taxon>
        <taxon>Insecta</taxon>
        <taxon>Pterygota</taxon>
        <taxon>Neoptera</taxon>
        <taxon>Endopterygota</taxon>
        <taxon>Diptera</taxon>
        <taxon>Brachycera</taxon>
        <taxon>Muscomorpha</taxon>
        <taxon>Ephydroidea</taxon>
        <taxon>Drosophilidae</taxon>
        <taxon>Drosophila</taxon>
    </lineage>
</organism>
<keyword evidence="2" id="KW-1185">Reference proteome</keyword>
<feature type="compositionally biased region" description="Gly residues" evidence="1">
    <location>
        <begin position="417"/>
        <end position="433"/>
    </location>
</feature>
<protein>
    <submittedName>
        <fullName evidence="3">Protein a6</fullName>
    </submittedName>
</protein>
<dbReference type="RefSeq" id="XP_034118080.1">
    <property type="nucleotide sequence ID" value="XM_034262189.2"/>
</dbReference>
<proteinExistence type="predicted"/>
<feature type="region of interest" description="Disordered" evidence="1">
    <location>
        <begin position="44"/>
        <end position="76"/>
    </location>
</feature>
<dbReference type="AlphaFoldDB" id="A0A6P8XND8"/>
<evidence type="ECO:0000313" key="2">
    <source>
        <dbReference type="Proteomes" id="UP000515160"/>
    </source>
</evidence>
<gene>
    <name evidence="3" type="primary">LOC117577089</name>
</gene>
<dbReference type="Proteomes" id="UP000515160">
    <property type="component" value="Chromosome X"/>
</dbReference>
<sequence>MNTKHSEPFYISSNLFDNRRLKRRLCKWMERLRERQKLYMSNMRSHTHSHTHTHMHTHTHAHTHTPASKTERGKQRRCHLMLSRRHVAATLPADITIDLLSDDDEDEEQTQPVVAKAAAPGYAMASGLLLHHHRAAGVAVGVGGTASLQLSTVPNITLVPVELAPAHSSTSTSTMLLMPASSTRAISGRKKAGNTSKRYGDVTSTTTATFSDSIVLTSDDEDGRNDFSRRHIMRSPPPLAPLTFNDTIEEVTVSLVPRNSTIANCQARQRRRQPRDSSFHTGNSHAHAQAQVQAHAHSQNCNAPTTTLPNSFDGYLNVDVASDVTATLPDETTVHTVIANRIYELSLSKLREGLASSGVPEYTHDILPEQLQKLSPAMRAKVAPMVVPSPPAPISLKLSSDLSISLISDDDDCESGGNNGSGDGGGGGGGGSSGRSSDLLHPVVAAAEAHAAAKLLKQQQPQLSVVQHLQYPGHGTPVALPVMALAATSPTLVPSTRRRKLG</sequence>
<evidence type="ECO:0000256" key="1">
    <source>
        <dbReference type="SAM" id="MobiDB-lite"/>
    </source>
</evidence>
<dbReference type="OrthoDB" id="7867878at2759"/>